<dbReference type="EMBL" id="LT960614">
    <property type="protein sequence ID" value="SON56996.1"/>
    <property type="molecule type" value="Genomic_DNA"/>
</dbReference>
<dbReference type="Proteomes" id="UP000223606">
    <property type="component" value="Chromosome 1"/>
</dbReference>
<accession>A0A2C9D9P5</accession>
<dbReference type="KEGG" id="hdi:HDIA_3455"/>
<dbReference type="RefSeq" id="WP_099557315.1">
    <property type="nucleotide sequence ID" value="NZ_LT960614.1"/>
</dbReference>
<dbReference type="OrthoDB" id="9807414at2"/>
<evidence type="ECO:0000313" key="1">
    <source>
        <dbReference type="EMBL" id="SON56996.1"/>
    </source>
</evidence>
<sequence length="348" mass="39575">MTSYRIVICADFGRKTLLRPYYSTEQRLRAGFIRLGHNVVAFSDRDVARESNIFRRSKLGAPAMNAKLLELVGHYKPHVLLFGHSDLVTNRTIERIAEQYPGVMLAQYNVDPTERAETMADFRRRAERVKLSFITTAEPEVLTAIAPRLGSIVFFPNPVEPSYETARVFEMPREALDYDAMFLGTGIVRRTEQVEEIDRLLPPDIRRFFGGGVRGTPRVRSTAFLETIARSAQNINLPLDDKVDVPFLYSSDRIALLFGQGTLVHTVASARLEALYEDGVVPFANRQQVVDHVVELAVDDARRRKIAETGWRIAHERTRSDIVAQYMLESLFEQPFSRDYGWPTGPGR</sequence>
<proteinExistence type="predicted"/>
<gene>
    <name evidence="1" type="ORF">HDIA_3455</name>
</gene>
<reference evidence="2" key="1">
    <citation type="submission" date="2017-09" db="EMBL/GenBank/DDBJ databases">
        <title>Genome sequence of Nannocystis excedens DSM 71.</title>
        <authorList>
            <person name="Blom J."/>
        </authorList>
    </citation>
    <scope>NUCLEOTIDE SEQUENCE [LARGE SCALE GENOMIC DNA]</scope>
    <source>
        <strain evidence="2">type strain: E19</strain>
    </source>
</reference>
<evidence type="ECO:0000313" key="2">
    <source>
        <dbReference type="Proteomes" id="UP000223606"/>
    </source>
</evidence>
<keyword evidence="2" id="KW-1185">Reference proteome</keyword>
<name>A0A2C9D9P5_9HYPH</name>
<dbReference type="AlphaFoldDB" id="A0A2C9D9P5"/>
<protein>
    <recommendedName>
        <fullName evidence="3">Sugar transferase, PEP-CTERM/EpsH1 system associated</fullName>
    </recommendedName>
</protein>
<evidence type="ECO:0008006" key="3">
    <source>
        <dbReference type="Google" id="ProtNLM"/>
    </source>
</evidence>
<organism evidence="1 2">
    <name type="scientific">Hartmannibacter diazotrophicus</name>
    <dbReference type="NCBI Taxonomy" id="1482074"/>
    <lineage>
        <taxon>Bacteria</taxon>
        <taxon>Pseudomonadati</taxon>
        <taxon>Pseudomonadota</taxon>
        <taxon>Alphaproteobacteria</taxon>
        <taxon>Hyphomicrobiales</taxon>
        <taxon>Pleomorphomonadaceae</taxon>
        <taxon>Hartmannibacter</taxon>
    </lineage>
</organism>